<evidence type="ECO:0000313" key="2">
    <source>
        <dbReference type="Proteomes" id="UP000231267"/>
    </source>
</evidence>
<accession>A0A2J0LK82</accession>
<sequence>MSRGYLDPNNSDVISFMQTLSIDNPNSNPARKWDYYFSWVDMYPGYIGFNADSKDDPKHRVGSAIHNSGHIGMSESWDGGATWVFIEK</sequence>
<name>A0A2J0LK82_9BACT</name>
<dbReference type="Proteomes" id="UP000231267">
    <property type="component" value="Unassembled WGS sequence"/>
</dbReference>
<protein>
    <submittedName>
        <fullName evidence="1">Uncharacterized protein</fullName>
    </submittedName>
</protein>
<proteinExistence type="predicted"/>
<organism evidence="1 2">
    <name type="scientific">Candidatus Taenaricola geysiri</name>
    <dbReference type="NCBI Taxonomy" id="1974752"/>
    <lineage>
        <taxon>Bacteria</taxon>
        <taxon>Pseudomonadati</taxon>
        <taxon>Candidatus Omnitrophota</taxon>
        <taxon>Candidatus Taenaricola</taxon>
    </lineage>
</organism>
<dbReference type="AlphaFoldDB" id="A0A2J0LK82"/>
<dbReference type="EMBL" id="PFGP01000075">
    <property type="protein sequence ID" value="PIW66450.1"/>
    <property type="molecule type" value="Genomic_DNA"/>
</dbReference>
<reference evidence="1 2" key="1">
    <citation type="submission" date="2017-09" db="EMBL/GenBank/DDBJ databases">
        <title>Depth-based differentiation of microbial function through sediment-hosted aquifers and enrichment of novel symbionts in the deep terrestrial subsurface.</title>
        <authorList>
            <person name="Probst A.J."/>
            <person name="Ladd B."/>
            <person name="Jarett J.K."/>
            <person name="Geller-Mcgrath D.E."/>
            <person name="Sieber C.M."/>
            <person name="Emerson J.B."/>
            <person name="Anantharaman K."/>
            <person name="Thomas B.C."/>
            <person name="Malmstrom R."/>
            <person name="Stieglmeier M."/>
            <person name="Klingl A."/>
            <person name="Woyke T."/>
            <person name="Ryan C.M."/>
            <person name="Banfield J.F."/>
        </authorList>
    </citation>
    <scope>NUCLEOTIDE SEQUENCE [LARGE SCALE GENOMIC DNA]</scope>
    <source>
        <strain evidence="1">CG12_big_fil_rev_8_21_14_0_65_43_15</strain>
    </source>
</reference>
<evidence type="ECO:0000313" key="1">
    <source>
        <dbReference type="EMBL" id="PIW66450.1"/>
    </source>
</evidence>
<gene>
    <name evidence="1" type="ORF">COW11_03275</name>
</gene>
<comment type="caution">
    <text evidence="1">The sequence shown here is derived from an EMBL/GenBank/DDBJ whole genome shotgun (WGS) entry which is preliminary data.</text>
</comment>